<keyword evidence="2" id="KW-0479">Metal-binding</keyword>
<comment type="caution">
    <text evidence="6">The sequence shown here is derived from an EMBL/GenBank/DDBJ whole genome shotgun (WGS) entry which is preliminary data.</text>
</comment>
<dbReference type="EMBL" id="SJPK01000015">
    <property type="protein sequence ID" value="TWT56210.1"/>
    <property type="molecule type" value="Genomic_DNA"/>
</dbReference>
<evidence type="ECO:0000256" key="3">
    <source>
        <dbReference type="ARBA" id="ARBA00023002"/>
    </source>
</evidence>
<sequence length="481" mass="51294">MDTPVPSRRNFLQATAGGLFVSASLTSPDTKASDANPGIRMANPLSGDVLRTEAELSPDAQVLKEQPREIPVAGKSEVLVCGGGPAGVAAALAAARAGATVQLIEVAGCLGGVWTAGLLTKILDAENKSGIMAELLQRFAEHGSAVANQTNGTVYDPEVAKFVLEDVCVQAGVKIRLHTRLVGAVTDSNRRVVAVLTESKSGREAWLADRFIDCSGDGDLAAHAGCRFDLGFGEDCECQPMSMLALLTGIDPDAVRPYIRETAPAAKRLLLDLMEEHGLSPSYRAPTLRHLHSDIFSIMTNHEYGVSAFDANAISESTIRARREVHDLVNGLRRIGGPWKDIAVVATAEQIGVREGRRIRGRYQITANDIATGLKHEQSVCTAKFPIDVHALNAHGNKEIDGAFRKGGHQPYDIPYPALIAKDVDGLLLAGRCISGDFIAHSSYRVTGNAVAMGEAAGRAATVSIQQQVMPQELRWDKIKG</sequence>
<dbReference type="Proteomes" id="UP000318053">
    <property type="component" value="Unassembled WGS sequence"/>
</dbReference>
<dbReference type="PANTHER" id="PTHR43498">
    <property type="entry name" value="FERREDOXIN:COB-COM HETERODISULFIDE REDUCTASE SUBUNIT A"/>
    <property type="match status" value="1"/>
</dbReference>
<evidence type="ECO:0000313" key="7">
    <source>
        <dbReference type="Proteomes" id="UP000318053"/>
    </source>
</evidence>
<keyword evidence="3" id="KW-0560">Oxidoreductase</keyword>
<protein>
    <submittedName>
        <fullName evidence="6">Ribulose-1,5-biphosphate synthetase</fullName>
    </submittedName>
</protein>
<evidence type="ECO:0000256" key="1">
    <source>
        <dbReference type="ARBA" id="ARBA00022485"/>
    </source>
</evidence>
<proteinExistence type="predicted"/>
<accession>A0A5C5X076</accession>
<dbReference type="InterPro" id="IPR006311">
    <property type="entry name" value="TAT_signal"/>
</dbReference>
<dbReference type="PRINTS" id="PR00469">
    <property type="entry name" value="PNDRDTASEII"/>
</dbReference>
<dbReference type="SUPFAM" id="SSF51905">
    <property type="entry name" value="FAD/NAD(P)-binding domain"/>
    <property type="match status" value="1"/>
</dbReference>
<keyword evidence="4" id="KW-0408">Iron</keyword>
<dbReference type="RefSeq" id="WP_146393239.1">
    <property type="nucleotide sequence ID" value="NZ_SJPK01000015.1"/>
</dbReference>
<keyword evidence="5" id="KW-0411">Iron-sulfur</keyword>
<dbReference type="PROSITE" id="PS51318">
    <property type="entry name" value="TAT"/>
    <property type="match status" value="1"/>
</dbReference>
<dbReference type="AlphaFoldDB" id="A0A5C5X076"/>
<evidence type="ECO:0000256" key="2">
    <source>
        <dbReference type="ARBA" id="ARBA00022723"/>
    </source>
</evidence>
<dbReference type="Pfam" id="PF12831">
    <property type="entry name" value="FAD_oxidored"/>
    <property type="match status" value="1"/>
</dbReference>
<gene>
    <name evidence="6" type="ORF">CA85_43920</name>
</gene>
<name>A0A5C5X076_9BACT</name>
<keyword evidence="1" id="KW-0004">4Fe-4S</keyword>
<reference evidence="6 7" key="1">
    <citation type="submission" date="2019-02" db="EMBL/GenBank/DDBJ databases">
        <title>Deep-cultivation of Planctomycetes and their phenomic and genomic characterization uncovers novel biology.</title>
        <authorList>
            <person name="Wiegand S."/>
            <person name="Jogler M."/>
            <person name="Boedeker C."/>
            <person name="Pinto D."/>
            <person name="Vollmers J."/>
            <person name="Rivas-Marin E."/>
            <person name="Kohn T."/>
            <person name="Peeters S.H."/>
            <person name="Heuer A."/>
            <person name="Rast P."/>
            <person name="Oberbeckmann S."/>
            <person name="Bunk B."/>
            <person name="Jeske O."/>
            <person name="Meyerdierks A."/>
            <person name="Storesund J.E."/>
            <person name="Kallscheuer N."/>
            <person name="Luecker S."/>
            <person name="Lage O.M."/>
            <person name="Pohl T."/>
            <person name="Merkel B.J."/>
            <person name="Hornburger P."/>
            <person name="Mueller R.-W."/>
            <person name="Bruemmer F."/>
            <person name="Labrenz M."/>
            <person name="Spormann A.M."/>
            <person name="Op Den Camp H."/>
            <person name="Overmann J."/>
            <person name="Amann R."/>
            <person name="Jetten M.S.M."/>
            <person name="Mascher T."/>
            <person name="Medema M.H."/>
            <person name="Devos D.P."/>
            <person name="Kaster A.-K."/>
            <person name="Ovreas L."/>
            <person name="Rohde M."/>
            <person name="Galperin M.Y."/>
            <person name="Jogler C."/>
        </authorList>
    </citation>
    <scope>NUCLEOTIDE SEQUENCE [LARGE SCALE GENOMIC DNA]</scope>
    <source>
        <strain evidence="6 7">CA85</strain>
    </source>
</reference>
<dbReference type="InterPro" id="IPR036188">
    <property type="entry name" value="FAD/NAD-bd_sf"/>
</dbReference>
<dbReference type="GO" id="GO:0051539">
    <property type="term" value="F:4 iron, 4 sulfur cluster binding"/>
    <property type="evidence" value="ECO:0007669"/>
    <property type="project" value="UniProtKB-KW"/>
</dbReference>
<dbReference type="GO" id="GO:0046872">
    <property type="term" value="F:metal ion binding"/>
    <property type="evidence" value="ECO:0007669"/>
    <property type="project" value="UniProtKB-KW"/>
</dbReference>
<organism evidence="6 7">
    <name type="scientific">Allorhodopirellula solitaria</name>
    <dbReference type="NCBI Taxonomy" id="2527987"/>
    <lineage>
        <taxon>Bacteria</taxon>
        <taxon>Pseudomonadati</taxon>
        <taxon>Planctomycetota</taxon>
        <taxon>Planctomycetia</taxon>
        <taxon>Pirellulales</taxon>
        <taxon>Pirellulaceae</taxon>
        <taxon>Allorhodopirellula</taxon>
    </lineage>
</organism>
<dbReference type="OrthoDB" id="9777740at2"/>
<dbReference type="InterPro" id="IPR039650">
    <property type="entry name" value="HdrA-like"/>
</dbReference>
<dbReference type="GO" id="GO:0016491">
    <property type="term" value="F:oxidoreductase activity"/>
    <property type="evidence" value="ECO:0007669"/>
    <property type="project" value="UniProtKB-KW"/>
</dbReference>
<dbReference type="Gene3D" id="3.50.50.60">
    <property type="entry name" value="FAD/NAD(P)-binding domain"/>
    <property type="match status" value="1"/>
</dbReference>
<dbReference type="PANTHER" id="PTHR43498:SF1">
    <property type="entry name" value="COB--COM HETERODISULFIDE REDUCTASE IRON-SULFUR SUBUNIT A"/>
    <property type="match status" value="1"/>
</dbReference>
<evidence type="ECO:0000313" key="6">
    <source>
        <dbReference type="EMBL" id="TWT56210.1"/>
    </source>
</evidence>
<evidence type="ECO:0000256" key="4">
    <source>
        <dbReference type="ARBA" id="ARBA00023004"/>
    </source>
</evidence>
<keyword evidence="7" id="KW-1185">Reference proteome</keyword>
<evidence type="ECO:0000256" key="5">
    <source>
        <dbReference type="ARBA" id="ARBA00023014"/>
    </source>
</evidence>